<dbReference type="Proteomes" id="UP000663862">
    <property type="component" value="Unassembled WGS sequence"/>
</dbReference>
<evidence type="ECO:0000313" key="8">
    <source>
        <dbReference type="EMBL" id="CAF4806874.1"/>
    </source>
</evidence>
<name>A0A818NVQ3_9BILA</name>
<dbReference type="AlphaFoldDB" id="A0A818NVQ3"/>
<evidence type="ECO:0000313" key="11">
    <source>
        <dbReference type="Proteomes" id="UP000663873"/>
    </source>
</evidence>
<dbReference type="EMBL" id="CAJOBS010002315">
    <property type="protein sequence ID" value="CAF4806874.1"/>
    <property type="molecule type" value="Genomic_DNA"/>
</dbReference>
<dbReference type="Proteomes" id="UP000663838">
    <property type="component" value="Unassembled WGS sequence"/>
</dbReference>
<dbReference type="EMBL" id="CAJNYU010002939">
    <property type="protein sequence ID" value="CAF3613082.1"/>
    <property type="molecule type" value="Genomic_DNA"/>
</dbReference>
<comment type="caution">
    <text evidence="4">The sequence shown here is derived from an EMBL/GenBank/DDBJ whole genome shotgun (WGS) entry which is preliminary data.</text>
</comment>
<evidence type="ECO:0000313" key="4">
    <source>
        <dbReference type="EMBL" id="CAF3613082.1"/>
    </source>
</evidence>
<dbReference type="Proteomes" id="UP000663825">
    <property type="component" value="Unassembled WGS sequence"/>
</dbReference>
<dbReference type="OrthoDB" id="10530581at2759"/>
<dbReference type="Proteomes" id="UP000663869">
    <property type="component" value="Unassembled WGS sequence"/>
</dbReference>
<dbReference type="EMBL" id="CAJOBQ010002516">
    <property type="protein sequence ID" value="CAF4564665.1"/>
    <property type="molecule type" value="Genomic_DNA"/>
</dbReference>
<organism evidence="4 10">
    <name type="scientific">Rotaria socialis</name>
    <dbReference type="NCBI Taxonomy" id="392032"/>
    <lineage>
        <taxon>Eukaryota</taxon>
        <taxon>Metazoa</taxon>
        <taxon>Spiralia</taxon>
        <taxon>Gnathifera</taxon>
        <taxon>Rotifera</taxon>
        <taxon>Eurotatoria</taxon>
        <taxon>Bdelloidea</taxon>
        <taxon>Philodinida</taxon>
        <taxon>Philodinidae</taxon>
        <taxon>Rotaria</taxon>
    </lineage>
</organism>
<accession>A0A818NVQ3</accession>
<feature type="region of interest" description="Disordered" evidence="1">
    <location>
        <begin position="51"/>
        <end position="82"/>
    </location>
</feature>
<evidence type="ECO:0000313" key="2">
    <source>
        <dbReference type="EMBL" id="CAF3397189.1"/>
    </source>
</evidence>
<protein>
    <submittedName>
        <fullName evidence="4">Uncharacterized protein</fullName>
    </submittedName>
</protein>
<evidence type="ECO:0000313" key="3">
    <source>
        <dbReference type="EMBL" id="CAF3468527.1"/>
    </source>
</evidence>
<dbReference type="EMBL" id="CAJOBO010003048">
    <property type="protein sequence ID" value="CAF4478901.1"/>
    <property type="molecule type" value="Genomic_DNA"/>
</dbReference>
<sequence length="82" mass="10231">MDDMNNNSTHEEEKIEEIISALLTDMIDQVMLMRKEHLKKLNIERVRRYRQRKQHANKSEYMRKVREQKRKHREAYRQKMTS</sequence>
<proteinExistence type="predicted"/>
<dbReference type="Proteomes" id="UP000663848">
    <property type="component" value="Unassembled WGS sequence"/>
</dbReference>
<dbReference type="EMBL" id="CAJOBP010002675">
    <property type="protein sequence ID" value="CAF4368065.1"/>
    <property type="molecule type" value="Genomic_DNA"/>
</dbReference>
<dbReference type="Proteomes" id="UP000663873">
    <property type="component" value="Unassembled WGS sequence"/>
</dbReference>
<evidence type="ECO:0000313" key="5">
    <source>
        <dbReference type="EMBL" id="CAF4368065.1"/>
    </source>
</evidence>
<evidence type="ECO:0000313" key="7">
    <source>
        <dbReference type="EMBL" id="CAF4564665.1"/>
    </source>
</evidence>
<dbReference type="Proteomes" id="UP000663851">
    <property type="component" value="Unassembled WGS sequence"/>
</dbReference>
<dbReference type="Proteomes" id="UP000663833">
    <property type="component" value="Unassembled WGS sequence"/>
</dbReference>
<dbReference type="EMBL" id="CAJNXB010006129">
    <property type="protein sequence ID" value="CAF3468527.1"/>
    <property type="molecule type" value="Genomic_DNA"/>
</dbReference>
<gene>
    <name evidence="4" type="ORF">FME351_LOCUS22546</name>
    <name evidence="6" type="ORF">HFQ381_LOCUS26078</name>
    <name evidence="2" type="ORF">LUA448_LOCUS17226</name>
    <name evidence="9" type="ORF">QYT958_LOCUS28012</name>
    <name evidence="3" type="ORF">TIS948_LOCUS33164</name>
    <name evidence="8" type="ORF">TOA249_LOCUS23723</name>
    <name evidence="7" type="ORF">TSG867_LOCUS25538</name>
    <name evidence="5" type="ORF">UJA718_LOCUS16901</name>
</gene>
<dbReference type="EMBL" id="CAJOBR010007395">
    <property type="protein sequence ID" value="CAF4862250.1"/>
    <property type="molecule type" value="Genomic_DNA"/>
</dbReference>
<keyword evidence="11" id="KW-1185">Reference proteome</keyword>
<evidence type="ECO:0000313" key="10">
    <source>
        <dbReference type="Proteomes" id="UP000663869"/>
    </source>
</evidence>
<evidence type="ECO:0000256" key="1">
    <source>
        <dbReference type="SAM" id="MobiDB-lite"/>
    </source>
</evidence>
<dbReference type="EMBL" id="CAJNYD010002172">
    <property type="protein sequence ID" value="CAF3397189.1"/>
    <property type="molecule type" value="Genomic_DNA"/>
</dbReference>
<reference evidence="4" key="1">
    <citation type="submission" date="2021-02" db="EMBL/GenBank/DDBJ databases">
        <authorList>
            <person name="Nowell W R."/>
        </authorList>
    </citation>
    <scope>NUCLEOTIDE SEQUENCE</scope>
</reference>
<evidence type="ECO:0000313" key="6">
    <source>
        <dbReference type="EMBL" id="CAF4478901.1"/>
    </source>
</evidence>
<evidence type="ECO:0000313" key="9">
    <source>
        <dbReference type="EMBL" id="CAF4862250.1"/>
    </source>
</evidence>